<gene>
    <name evidence="4" type="primary">LOC106159471</name>
</gene>
<name>A0A1S3HYY1_LINAN</name>
<keyword evidence="3" id="KW-1185">Reference proteome</keyword>
<dbReference type="GeneID" id="106159471"/>
<dbReference type="InterPro" id="IPR014710">
    <property type="entry name" value="RmlC-like_jellyroll"/>
</dbReference>
<dbReference type="InParanoid" id="A0A1S3HYY1"/>
<evidence type="ECO:0000313" key="4">
    <source>
        <dbReference type="RefSeq" id="XP_013391213.1"/>
    </source>
</evidence>
<evidence type="ECO:0000256" key="1">
    <source>
        <dbReference type="SAM" id="MobiDB-lite"/>
    </source>
</evidence>
<feature type="compositionally biased region" description="Basic residues" evidence="1">
    <location>
        <begin position="598"/>
        <end position="608"/>
    </location>
</feature>
<dbReference type="RefSeq" id="XP_013391213.1">
    <property type="nucleotide sequence ID" value="XM_013535759.1"/>
</dbReference>
<evidence type="ECO:0000313" key="3">
    <source>
        <dbReference type="Proteomes" id="UP000085678"/>
    </source>
</evidence>
<protein>
    <submittedName>
        <fullName evidence="4">Uncharacterized protein LOC106159471</fullName>
    </submittedName>
</protein>
<feature type="compositionally biased region" description="Basic and acidic residues" evidence="1">
    <location>
        <begin position="86"/>
        <end position="96"/>
    </location>
</feature>
<sequence length="723" mass="82909">MATDVIPGTLVAREIDQMLKKSSDYQGAKKQVDKLMSKSKVDYVKSNYRLTKFQNIPVQKLDLGQYMSADARQWKRKRRRKKKKQTASEEESRLFEAEVKKEETEKSNYVRPYDKFRRTAKAVQMIINVSHVCQDLLAYYVRNESWYAILDDLEGEERKKLGSKTAFITYVNNEEGTGRDKIVFDFAEYKKDFKSDDLISEEIRAILNKMPGTRTEEEAMMVLKMMKKLSDGFNLYPFVVQKKICQFAFFDKYYRDRVIIRRGLPSDGLYFVLSGAVIENAPNWKQHVHLKRGDIFGEKDLECGCARRSDAIIKSTSAELLFLHRLDYMDIFSQSEDAGDPKILNICRKEIVFQHFPMEVLEKNPGTWAVLHYKFGRLIVKNSNDIEWIYVVKAGEARVIKHLSVGKISVSARRKKVQAMVDADDPFVKTKQLLNFVSARDYLKSQYRLGHYHPKNPEGTPRIVLPKSSPPKSAPPTLKLKGQLTTEVQVERKKTSQIVRPQTSPSVGGDGKQDSLHPPRPQTSASMNEPSGDEISDGESKPKAFLPKLNILNLNNQGSFIKQLRLQIEKEKLEEEAQEEGFDPSPRSSIAPNSSRSKNGRKHKRRVSLKPDDDDQIAVPPFVQIETLQAGQVFGLRGILEPDERGASASLVSAGCDILQINKKFFMMHVDDTVLGLVRMKYKPFPTEDDLLDRLDNNLQWEKYKQETVKEYVDNKAAQQSLR</sequence>
<dbReference type="CDD" id="cd00038">
    <property type="entry name" value="CAP_ED"/>
    <property type="match status" value="1"/>
</dbReference>
<dbReference type="Proteomes" id="UP000085678">
    <property type="component" value="Unplaced"/>
</dbReference>
<dbReference type="Gene3D" id="2.60.120.10">
    <property type="entry name" value="Jelly Rolls"/>
    <property type="match status" value="1"/>
</dbReference>
<dbReference type="PANTHER" id="PTHR23011:SF38">
    <property type="entry name" value="CYCLIC NUCLEOTIDE-BINDING DOMAIN-CONTAINING PROTEIN"/>
    <property type="match status" value="1"/>
</dbReference>
<feature type="compositionally biased region" description="Polar residues" evidence="1">
    <location>
        <begin position="496"/>
        <end position="506"/>
    </location>
</feature>
<accession>A0A1S3HYY1</accession>
<feature type="domain" description="Cyclic nucleotide-binding" evidence="2">
    <location>
        <begin position="253"/>
        <end position="349"/>
    </location>
</feature>
<dbReference type="InterPro" id="IPR000595">
    <property type="entry name" value="cNMP-bd_dom"/>
</dbReference>
<feature type="region of interest" description="Disordered" evidence="1">
    <location>
        <begin position="74"/>
        <end position="96"/>
    </location>
</feature>
<feature type="compositionally biased region" description="Polar residues" evidence="1">
    <location>
        <begin position="586"/>
        <end position="597"/>
    </location>
</feature>
<feature type="compositionally biased region" description="Basic residues" evidence="1">
    <location>
        <begin position="74"/>
        <end position="85"/>
    </location>
</feature>
<dbReference type="OrthoDB" id="166212at2759"/>
<dbReference type="KEGG" id="lak:106159471"/>
<dbReference type="InterPro" id="IPR018490">
    <property type="entry name" value="cNMP-bd_dom_sf"/>
</dbReference>
<dbReference type="AlphaFoldDB" id="A0A1S3HYY1"/>
<dbReference type="STRING" id="7574.A0A1S3HYY1"/>
<feature type="region of interest" description="Disordered" evidence="1">
    <location>
        <begin position="575"/>
        <end position="613"/>
    </location>
</feature>
<evidence type="ECO:0000259" key="2">
    <source>
        <dbReference type="PROSITE" id="PS50042"/>
    </source>
</evidence>
<dbReference type="PROSITE" id="PS50042">
    <property type="entry name" value="CNMP_BINDING_3"/>
    <property type="match status" value="1"/>
</dbReference>
<proteinExistence type="predicted"/>
<organism evidence="3 4">
    <name type="scientific">Lingula anatina</name>
    <name type="common">Brachiopod</name>
    <name type="synonym">Lingula unguis</name>
    <dbReference type="NCBI Taxonomy" id="7574"/>
    <lineage>
        <taxon>Eukaryota</taxon>
        <taxon>Metazoa</taxon>
        <taxon>Spiralia</taxon>
        <taxon>Lophotrochozoa</taxon>
        <taxon>Brachiopoda</taxon>
        <taxon>Linguliformea</taxon>
        <taxon>Lingulata</taxon>
        <taxon>Lingulida</taxon>
        <taxon>Linguloidea</taxon>
        <taxon>Lingulidae</taxon>
        <taxon>Lingula</taxon>
    </lineage>
</organism>
<reference evidence="4" key="1">
    <citation type="submission" date="2025-08" db="UniProtKB">
        <authorList>
            <consortium name="RefSeq"/>
        </authorList>
    </citation>
    <scope>IDENTIFICATION</scope>
    <source>
        <tissue evidence="4">Gonads</tissue>
    </source>
</reference>
<feature type="region of interest" description="Disordered" evidence="1">
    <location>
        <begin position="448"/>
        <end position="541"/>
    </location>
</feature>
<dbReference type="SUPFAM" id="SSF51206">
    <property type="entry name" value="cAMP-binding domain-like"/>
    <property type="match status" value="2"/>
</dbReference>
<dbReference type="Pfam" id="PF00027">
    <property type="entry name" value="cNMP_binding"/>
    <property type="match status" value="1"/>
</dbReference>
<dbReference type="PANTHER" id="PTHR23011">
    <property type="entry name" value="CYCLIC NUCLEOTIDE-BINDING DOMAIN CONTAINING PROTEIN"/>
    <property type="match status" value="1"/>
</dbReference>